<proteinExistence type="predicted"/>
<sequence length="82" mass="9983">MHRVATWFSGSLEQPRNFSLKCRRQLVSLASRYLSHPDVDLYQNPNNRQWRFRPAFRTQTLDNGDLDLYQDPDTRQWRFRLV</sequence>
<dbReference type="EMBL" id="JAWDGP010003606">
    <property type="protein sequence ID" value="KAK3772788.1"/>
    <property type="molecule type" value="Genomic_DNA"/>
</dbReference>
<keyword evidence="2" id="KW-1185">Reference proteome</keyword>
<protein>
    <submittedName>
        <fullName evidence="1">Uncharacterized protein</fullName>
    </submittedName>
</protein>
<organism evidence="1 2">
    <name type="scientific">Elysia crispata</name>
    <name type="common">lettuce slug</name>
    <dbReference type="NCBI Taxonomy" id="231223"/>
    <lineage>
        <taxon>Eukaryota</taxon>
        <taxon>Metazoa</taxon>
        <taxon>Spiralia</taxon>
        <taxon>Lophotrochozoa</taxon>
        <taxon>Mollusca</taxon>
        <taxon>Gastropoda</taxon>
        <taxon>Heterobranchia</taxon>
        <taxon>Euthyneura</taxon>
        <taxon>Panpulmonata</taxon>
        <taxon>Sacoglossa</taxon>
        <taxon>Placobranchoidea</taxon>
        <taxon>Plakobranchidae</taxon>
        <taxon>Elysia</taxon>
    </lineage>
</organism>
<evidence type="ECO:0000313" key="2">
    <source>
        <dbReference type="Proteomes" id="UP001283361"/>
    </source>
</evidence>
<dbReference type="AlphaFoldDB" id="A0AAE0ZP96"/>
<dbReference type="Proteomes" id="UP001283361">
    <property type="component" value="Unassembled WGS sequence"/>
</dbReference>
<accession>A0AAE0ZP96</accession>
<name>A0AAE0ZP96_9GAST</name>
<reference evidence="1" key="1">
    <citation type="journal article" date="2023" name="G3 (Bethesda)">
        <title>A reference genome for the long-term kleptoplast-retaining sea slug Elysia crispata morphotype clarki.</title>
        <authorList>
            <person name="Eastman K.E."/>
            <person name="Pendleton A.L."/>
            <person name="Shaikh M.A."/>
            <person name="Suttiyut T."/>
            <person name="Ogas R."/>
            <person name="Tomko P."/>
            <person name="Gavelis G."/>
            <person name="Widhalm J.R."/>
            <person name="Wisecaver J.H."/>
        </authorList>
    </citation>
    <scope>NUCLEOTIDE SEQUENCE</scope>
    <source>
        <strain evidence="1">ECLA1</strain>
    </source>
</reference>
<gene>
    <name evidence="1" type="ORF">RRG08_049278</name>
</gene>
<evidence type="ECO:0000313" key="1">
    <source>
        <dbReference type="EMBL" id="KAK3772788.1"/>
    </source>
</evidence>
<comment type="caution">
    <text evidence="1">The sequence shown here is derived from an EMBL/GenBank/DDBJ whole genome shotgun (WGS) entry which is preliminary data.</text>
</comment>